<proteinExistence type="predicted"/>
<feature type="non-terminal residue" evidence="1">
    <location>
        <position position="1"/>
    </location>
</feature>
<organism evidence="1 2">
    <name type="scientific">Paralvinella palmiformis</name>
    <dbReference type="NCBI Taxonomy" id="53620"/>
    <lineage>
        <taxon>Eukaryota</taxon>
        <taxon>Metazoa</taxon>
        <taxon>Spiralia</taxon>
        <taxon>Lophotrochozoa</taxon>
        <taxon>Annelida</taxon>
        <taxon>Polychaeta</taxon>
        <taxon>Sedentaria</taxon>
        <taxon>Canalipalpata</taxon>
        <taxon>Terebellida</taxon>
        <taxon>Terebelliformia</taxon>
        <taxon>Alvinellidae</taxon>
        <taxon>Paralvinella</taxon>
    </lineage>
</organism>
<sequence>CNYDIKSGVQIDNQK</sequence>
<keyword evidence="2" id="KW-1185">Reference proteome</keyword>
<dbReference type="Proteomes" id="UP001208570">
    <property type="component" value="Unassembled WGS sequence"/>
</dbReference>
<dbReference type="EMBL" id="JAODUP010000184">
    <property type="protein sequence ID" value="KAK2157836.1"/>
    <property type="molecule type" value="Genomic_DNA"/>
</dbReference>
<evidence type="ECO:0000313" key="1">
    <source>
        <dbReference type="EMBL" id="KAK2157836.1"/>
    </source>
</evidence>
<gene>
    <name evidence="1" type="ORF">LSH36_184g12000</name>
</gene>
<accession>A0AAD9JS08</accession>
<reference evidence="1" key="1">
    <citation type="journal article" date="2023" name="Mol. Biol. Evol.">
        <title>Third-Generation Sequencing Reveals the Adaptive Role of the Epigenome in Three Deep-Sea Polychaetes.</title>
        <authorList>
            <person name="Perez M."/>
            <person name="Aroh O."/>
            <person name="Sun Y."/>
            <person name="Lan Y."/>
            <person name="Juniper S.K."/>
            <person name="Young C.R."/>
            <person name="Angers B."/>
            <person name="Qian P.Y."/>
        </authorList>
    </citation>
    <scope>NUCLEOTIDE SEQUENCE</scope>
    <source>
        <strain evidence="1">P08H-3</strain>
    </source>
</reference>
<name>A0AAD9JS08_9ANNE</name>
<protein>
    <submittedName>
        <fullName evidence="1">Uncharacterized protein</fullName>
    </submittedName>
</protein>
<comment type="caution">
    <text evidence="1">The sequence shown here is derived from an EMBL/GenBank/DDBJ whole genome shotgun (WGS) entry which is preliminary data.</text>
</comment>
<evidence type="ECO:0000313" key="2">
    <source>
        <dbReference type="Proteomes" id="UP001208570"/>
    </source>
</evidence>